<protein>
    <submittedName>
        <fullName evidence="2">Uncharacterized protein</fullName>
    </submittedName>
</protein>
<reference evidence="3" key="1">
    <citation type="journal article" date="2015" name="Nat. Plants">
        <title>Genome expansion of Arabis alpina linked with retrotransposition and reduced symmetric DNA methylation.</title>
        <authorList>
            <person name="Willing E.M."/>
            <person name="Rawat V."/>
            <person name="Mandakova T."/>
            <person name="Maumus F."/>
            <person name="James G.V."/>
            <person name="Nordstroem K.J."/>
            <person name="Becker C."/>
            <person name="Warthmann N."/>
            <person name="Chica C."/>
            <person name="Szarzynska B."/>
            <person name="Zytnicki M."/>
            <person name="Albani M.C."/>
            <person name="Kiefer C."/>
            <person name="Bergonzi S."/>
            <person name="Castaings L."/>
            <person name="Mateos J.L."/>
            <person name="Berns M.C."/>
            <person name="Bujdoso N."/>
            <person name="Piofczyk T."/>
            <person name="de Lorenzo L."/>
            <person name="Barrero-Sicilia C."/>
            <person name="Mateos I."/>
            <person name="Piednoel M."/>
            <person name="Hagmann J."/>
            <person name="Chen-Min-Tao R."/>
            <person name="Iglesias-Fernandez R."/>
            <person name="Schuster S.C."/>
            <person name="Alonso-Blanco C."/>
            <person name="Roudier F."/>
            <person name="Carbonero P."/>
            <person name="Paz-Ares J."/>
            <person name="Davis S.J."/>
            <person name="Pecinka A."/>
            <person name="Quesneville H."/>
            <person name="Colot V."/>
            <person name="Lysak M.A."/>
            <person name="Weigel D."/>
            <person name="Coupland G."/>
            <person name="Schneeberger K."/>
        </authorList>
    </citation>
    <scope>NUCLEOTIDE SEQUENCE [LARGE SCALE GENOMIC DNA]</scope>
    <source>
        <strain evidence="3">cv. Pajares</strain>
    </source>
</reference>
<dbReference type="PANTHER" id="PTHR37381:SF1">
    <property type="entry name" value="PENTATRICOPEPTIDE REPEAT (PPR) SUPERFAMILY PROTEIN"/>
    <property type="match status" value="1"/>
</dbReference>
<dbReference type="AlphaFoldDB" id="A0A087GEU9"/>
<evidence type="ECO:0000313" key="3">
    <source>
        <dbReference type="Proteomes" id="UP000029120"/>
    </source>
</evidence>
<dbReference type="EMBL" id="CM002876">
    <property type="protein sequence ID" value="KFK28401.1"/>
    <property type="molecule type" value="Genomic_DNA"/>
</dbReference>
<evidence type="ECO:0000256" key="1">
    <source>
        <dbReference type="PROSITE-ProRule" id="PRU00708"/>
    </source>
</evidence>
<feature type="repeat" description="PPR" evidence="1">
    <location>
        <begin position="38"/>
        <end position="72"/>
    </location>
</feature>
<accession>A0A087GEU9</accession>
<organism evidence="2 3">
    <name type="scientific">Arabis alpina</name>
    <name type="common">Alpine rock-cress</name>
    <dbReference type="NCBI Taxonomy" id="50452"/>
    <lineage>
        <taxon>Eukaryota</taxon>
        <taxon>Viridiplantae</taxon>
        <taxon>Streptophyta</taxon>
        <taxon>Embryophyta</taxon>
        <taxon>Tracheophyta</taxon>
        <taxon>Spermatophyta</taxon>
        <taxon>Magnoliopsida</taxon>
        <taxon>eudicotyledons</taxon>
        <taxon>Gunneridae</taxon>
        <taxon>Pentapetalae</taxon>
        <taxon>rosids</taxon>
        <taxon>malvids</taxon>
        <taxon>Brassicales</taxon>
        <taxon>Brassicaceae</taxon>
        <taxon>Arabideae</taxon>
        <taxon>Arabis</taxon>
    </lineage>
</organism>
<dbReference type="Proteomes" id="UP000029120">
    <property type="component" value="Chromosome 8"/>
</dbReference>
<dbReference type="PROSITE" id="PS51375">
    <property type="entry name" value="PPR"/>
    <property type="match status" value="1"/>
</dbReference>
<dbReference type="PANTHER" id="PTHR37381">
    <property type="entry name" value="PENTATRICOPEPTIDE REPEAT (PPR) SUPERFAMILY PROTEIN"/>
    <property type="match status" value="1"/>
</dbReference>
<keyword evidence="3" id="KW-1185">Reference proteome</keyword>
<dbReference type="Gramene" id="KFK28401">
    <property type="protein sequence ID" value="KFK28401"/>
    <property type="gene ID" value="AALP_AA8G510100"/>
</dbReference>
<gene>
    <name evidence="2" type="ordered locus">AALP_Aa8g510100</name>
</gene>
<evidence type="ECO:0000313" key="2">
    <source>
        <dbReference type="EMBL" id="KFK28401.1"/>
    </source>
</evidence>
<name>A0A087GEU9_ARAAL</name>
<dbReference type="InterPro" id="IPR002885">
    <property type="entry name" value="PPR_rpt"/>
</dbReference>
<proteinExistence type="predicted"/>
<sequence length="127" mass="14208">MLMKRLVSFLIDSDLIVEESLNCCRGSEIDRWVWSRPDVKVYTMLVNGLAASLRVSDSLKIIRDICRVGISPAEEEDDALSARDAMDGKGLLGRPLRIGFSLEGVRGGPVVVPRFGKSKRDRERVFK</sequence>